<dbReference type="InterPro" id="IPR049450">
    <property type="entry name" value="ACOT8-like_C"/>
</dbReference>
<dbReference type="PANTHER" id="PTHR11066">
    <property type="entry name" value="ACYL-COA THIOESTERASE"/>
    <property type="match status" value="1"/>
</dbReference>
<proteinExistence type="predicted"/>
<sequence>MAAPLPPIRPNTLITDDIEVRIVDTNEPDIFTNVRPLWGPPGGRGVYGGTIMAQCLSAAQETVSPSLVVSSMHCCFLLGVSTDTPMVYGVERLFDSPNAATRSICAMQNSKTVFTASLAFRKYANQHIRDKRLHFAPAPIVHPPSTEADPDSWDASRPFESREAYTVHPVPADEAVHKRTILQWVRARGRIPTGRQAHLAALAYMYDSFLLGSVSRVHRVPRYTSCAALRRLEELRGRADPDDISTTVYLEGLARKEKMEFRGLPVPGNEEVSMLVTLTHSIYIHAPAAVMAHEWLLSETHSPWSGDGRGLVIQRWWSRTGILIATCVQEGVIRLNQDTNLPETKL</sequence>
<organism evidence="3 4">
    <name type="scientific">Aspergillus nanangensis</name>
    <dbReference type="NCBI Taxonomy" id="2582783"/>
    <lineage>
        <taxon>Eukaryota</taxon>
        <taxon>Fungi</taxon>
        <taxon>Dikarya</taxon>
        <taxon>Ascomycota</taxon>
        <taxon>Pezizomycotina</taxon>
        <taxon>Eurotiomycetes</taxon>
        <taxon>Eurotiomycetidae</taxon>
        <taxon>Eurotiales</taxon>
        <taxon>Aspergillaceae</taxon>
        <taxon>Aspergillus</taxon>
        <taxon>Aspergillus subgen. Circumdati</taxon>
    </lineage>
</organism>
<feature type="domain" description="Acyl-CoA thioesterase-like C-terminal" evidence="2">
    <location>
        <begin position="146"/>
        <end position="333"/>
    </location>
</feature>
<reference evidence="3" key="2">
    <citation type="submission" date="2020-02" db="EMBL/GenBank/DDBJ databases">
        <authorList>
            <person name="Gilchrist C.L.M."/>
            <person name="Chooi Y.-H."/>
        </authorList>
    </citation>
    <scope>NUCLEOTIDE SEQUENCE</scope>
    <source>
        <strain evidence="3">MST-FP2251</strain>
    </source>
</reference>
<dbReference type="InterPro" id="IPR049449">
    <property type="entry name" value="TesB_ACOT8-like_N"/>
</dbReference>
<dbReference type="GO" id="GO:0005782">
    <property type="term" value="C:peroxisomal matrix"/>
    <property type="evidence" value="ECO:0007669"/>
    <property type="project" value="UniProtKB-SubCell"/>
</dbReference>
<evidence type="ECO:0000259" key="1">
    <source>
        <dbReference type="Pfam" id="PF13622"/>
    </source>
</evidence>
<name>A0AAD4CMI9_ASPNN</name>
<dbReference type="Pfam" id="PF20789">
    <property type="entry name" value="4HBT_3C"/>
    <property type="match status" value="1"/>
</dbReference>
<evidence type="ECO:0000313" key="4">
    <source>
        <dbReference type="Proteomes" id="UP001194746"/>
    </source>
</evidence>
<dbReference type="AlphaFoldDB" id="A0AAD4CMI9"/>
<keyword evidence="4" id="KW-1185">Reference proteome</keyword>
<dbReference type="PANTHER" id="PTHR11066:SF34">
    <property type="entry name" value="ACYL-COENZYME A THIOESTERASE 8"/>
    <property type="match status" value="1"/>
</dbReference>
<dbReference type="CDD" id="cd03445">
    <property type="entry name" value="Thioesterase_II_repeat2"/>
    <property type="match status" value="1"/>
</dbReference>
<dbReference type="SUPFAM" id="SSF54637">
    <property type="entry name" value="Thioesterase/thiol ester dehydrase-isomerase"/>
    <property type="match status" value="2"/>
</dbReference>
<dbReference type="CDD" id="cd03444">
    <property type="entry name" value="Thioesterase_II_repeat1"/>
    <property type="match status" value="1"/>
</dbReference>
<dbReference type="InterPro" id="IPR003703">
    <property type="entry name" value="Acyl_CoA_thio"/>
</dbReference>
<comment type="caution">
    <text evidence="3">The sequence shown here is derived from an EMBL/GenBank/DDBJ whole genome shotgun (WGS) entry which is preliminary data.</text>
</comment>
<reference evidence="3" key="1">
    <citation type="journal article" date="2019" name="Beilstein J. Org. Chem.">
        <title>Nanangenines: drimane sesquiterpenoids as the dominant metabolite cohort of a novel Australian fungus, Aspergillus nanangensis.</title>
        <authorList>
            <person name="Lacey H.J."/>
            <person name="Gilchrist C.L.M."/>
            <person name="Crombie A."/>
            <person name="Kalaitzis J.A."/>
            <person name="Vuong D."/>
            <person name="Rutledge P.J."/>
            <person name="Turner P."/>
            <person name="Pitt J.I."/>
            <person name="Lacey E."/>
            <person name="Chooi Y.H."/>
            <person name="Piggott A.M."/>
        </authorList>
    </citation>
    <scope>NUCLEOTIDE SEQUENCE</scope>
    <source>
        <strain evidence="3">MST-FP2251</strain>
    </source>
</reference>
<dbReference type="Gene3D" id="3.10.129.10">
    <property type="entry name" value="Hotdog Thioesterase"/>
    <property type="match status" value="2"/>
</dbReference>
<evidence type="ECO:0000313" key="3">
    <source>
        <dbReference type="EMBL" id="KAF9888498.1"/>
    </source>
</evidence>
<dbReference type="GO" id="GO:0009062">
    <property type="term" value="P:fatty acid catabolic process"/>
    <property type="evidence" value="ECO:0007669"/>
    <property type="project" value="TreeGrafter"/>
</dbReference>
<evidence type="ECO:0000259" key="2">
    <source>
        <dbReference type="Pfam" id="PF20789"/>
    </source>
</evidence>
<evidence type="ECO:0008006" key="5">
    <source>
        <dbReference type="Google" id="ProtNLM"/>
    </source>
</evidence>
<protein>
    <recommendedName>
        <fullName evidence="5">Acyl-CoA thioesterase II</fullName>
    </recommendedName>
</protein>
<dbReference type="EMBL" id="VCAU01000046">
    <property type="protein sequence ID" value="KAF9888498.1"/>
    <property type="molecule type" value="Genomic_DNA"/>
</dbReference>
<dbReference type="Proteomes" id="UP001194746">
    <property type="component" value="Unassembled WGS sequence"/>
</dbReference>
<feature type="domain" description="Acyl-CoA thioesterase-like N-terminal HotDog" evidence="1">
    <location>
        <begin position="37"/>
        <end position="120"/>
    </location>
</feature>
<accession>A0AAD4CMI9</accession>
<dbReference type="GO" id="GO:0006637">
    <property type="term" value="P:acyl-CoA metabolic process"/>
    <property type="evidence" value="ECO:0007669"/>
    <property type="project" value="InterPro"/>
</dbReference>
<dbReference type="Pfam" id="PF13622">
    <property type="entry name" value="4HBT_3"/>
    <property type="match status" value="1"/>
</dbReference>
<gene>
    <name evidence="3" type="ORF">FE257_008605</name>
</gene>
<dbReference type="GO" id="GO:0047617">
    <property type="term" value="F:fatty acyl-CoA hydrolase activity"/>
    <property type="evidence" value="ECO:0007669"/>
    <property type="project" value="InterPro"/>
</dbReference>
<dbReference type="InterPro" id="IPR029069">
    <property type="entry name" value="HotDog_dom_sf"/>
</dbReference>